<feature type="domain" description="Actin interacting protein 3-like C-terminal" evidence="3">
    <location>
        <begin position="20"/>
        <end position="294"/>
    </location>
</feature>
<dbReference type="Proteomes" id="UP001286313">
    <property type="component" value="Unassembled WGS sequence"/>
</dbReference>
<evidence type="ECO:0000256" key="2">
    <source>
        <dbReference type="SAM" id="MobiDB-lite"/>
    </source>
</evidence>
<keyword evidence="1" id="KW-0175">Coiled coil</keyword>
<feature type="region of interest" description="Disordered" evidence="2">
    <location>
        <begin position="324"/>
        <end position="403"/>
    </location>
</feature>
<feature type="compositionally biased region" description="Basic and acidic residues" evidence="2">
    <location>
        <begin position="450"/>
        <end position="460"/>
    </location>
</feature>
<protein>
    <recommendedName>
        <fullName evidence="3">Actin interacting protein 3-like C-terminal domain-containing protein</fullName>
    </recommendedName>
</protein>
<dbReference type="GO" id="GO:0005737">
    <property type="term" value="C:cytoplasm"/>
    <property type="evidence" value="ECO:0007669"/>
    <property type="project" value="TreeGrafter"/>
</dbReference>
<evidence type="ECO:0000313" key="4">
    <source>
        <dbReference type="EMBL" id="KAK3883057.1"/>
    </source>
</evidence>
<dbReference type="Pfam" id="PF03915">
    <property type="entry name" value="AIP3"/>
    <property type="match status" value="1"/>
</dbReference>
<dbReference type="PANTHER" id="PTHR22741">
    <property type="entry name" value="P140CAP/SNIP-RELATED"/>
    <property type="match status" value="1"/>
</dbReference>
<keyword evidence="5" id="KW-1185">Reference proteome</keyword>
<dbReference type="EMBL" id="JAWQEG010001030">
    <property type="protein sequence ID" value="KAK3883057.1"/>
    <property type="molecule type" value="Genomic_DNA"/>
</dbReference>
<evidence type="ECO:0000313" key="5">
    <source>
        <dbReference type="Proteomes" id="UP001286313"/>
    </source>
</evidence>
<dbReference type="AlphaFoldDB" id="A0AAE1KTG0"/>
<dbReference type="Gene3D" id="1.20.58.1540">
    <property type="entry name" value="Actin interacting protein 3, C-terminal domain"/>
    <property type="match status" value="1"/>
</dbReference>
<dbReference type="InterPro" id="IPR051825">
    <property type="entry name" value="SRCIN1"/>
</dbReference>
<feature type="compositionally biased region" description="Low complexity" evidence="2">
    <location>
        <begin position="8"/>
        <end position="62"/>
    </location>
</feature>
<feature type="compositionally biased region" description="Polar residues" evidence="2">
    <location>
        <begin position="338"/>
        <end position="397"/>
    </location>
</feature>
<name>A0AAE1KTG0_PETCI</name>
<sequence>MRDSLRANSNNNSSLERPANSLTTTTNNNNNNNNNTSTSTSTLTTSTTTTTTTTTTTSTSNKPLPPPKPPNLMLTRPSLSLQNSTDLRLSPEVYNQLRVLQKKAKELRTDVRNLRKTSQANALTMKDLLRDTVAKITSVLQSGEASWMQGSGDADRSRIQREEASYRQDMNKLDKDLCDLELKVEELRNNVINRRLRVNMSDVENMALILSRSSKTVADLKAKFPILQDGLKGLISAEMERAICNEKFLKEEPDKLESALRRCKKLTGTLVTLKRLASVQEQRVPPGLLPGVLVANGDPRAPSPPPSEDPRAAAIKVCVDPLPRHAHSHTLGRPSRTRPISVNAKSDLPLTSSSHTLPRPRSTSAHARSSFLSNHPTPAAVKSNSPTNSKATRQMVNSKPVLSAKPNIFKHTQSHNMYTSPNSTFYIKANEQALDYTPEREVISSKPKKKDIVLESDKTPLLDSNYGSPPPEKTTPVQNSEKSTVLSTSSTSTSNTSLDTPTPTPVPSTRSRTLLSRKRTPTSL</sequence>
<gene>
    <name evidence="4" type="ORF">Pcinc_012606</name>
</gene>
<dbReference type="InterPro" id="IPR022782">
    <property type="entry name" value="AIP3-like_C"/>
</dbReference>
<reference evidence="4" key="1">
    <citation type="submission" date="2023-10" db="EMBL/GenBank/DDBJ databases">
        <title>Genome assemblies of two species of porcelain crab, Petrolisthes cinctipes and Petrolisthes manimaculis (Anomura: Porcellanidae).</title>
        <authorList>
            <person name="Angst P."/>
        </authorList>
    </citation>
    <scope>NUCLEOTIDE SEQUENCE</scope>
    <source>
        <strain evidence="4">PB745_01</strain>
        <tissue evidence="4">Gill</tissue>
    </source>
</reference>
<evidence type="ECO:0000256" key="1">
    <source>
        <dbReference type="ARBA" id="ARBA00023054"/>
    </source>
</evidence>
<proteinExistence type="predicted"/>
<dbReference type="PANTHER" id="PTHR22741:SF10">
    <property type="entry name" value="COILED-COIL DOMAIN-CONTAINING PROTEIN CG32809"/>
    <property type="match status" value="1"/>
</dbReference>
<accession>A0AAE1KTG0</accession>
<organism evidence="4 5">
    <name type="scientific">Petrolisthes cinctipes</name>
    <name type="common">Flat porcelain crab</name>
    <dbReference type="NCBI Taxonomy" id="88211"/>
    <lineage>
        <taxon>Eukaryota</taxon>
        <taxon>Metazoa</taxon>
        <taxon>Ecdysozoa</taxon>
        <taxon>Arthropoda</taxon>
        <taxon>Crustacea</taxon>
        <taxon>Multicrustacea</taxon>
        <taxon>Malacostraca</taxon>
        <taxon>Eumalacostraca</taxon>
        <taxon>Eucarida</taxon>
        <taxon>Decapoda</taxon>
        <taxon>Pleocyemata</taxon>
        <taxon>Anomura</taxon>
        <taxon>Galatheoidea</taxon>
        <taxon>Porcellanidae</taxon>
        <taxon>Petrolisthes</taxon>
    </lineage>
</organism>
<feature type="region of interest" description="Disordered" evidence="2">
    <location>
        <begin position="1"/>
        <end position="77"/>
    </location>
</feature>
<comment type="caution">
    <text evidence="4">The sequence shown here is derived from an EMBL/GenBank/DDBJ whole genome shotgun (WGS) entry which is preliminary data.</text>
</comment>
<feature type="compositionally biased region" description="Basic residues" evidence="2">
    <location>
        <begin position="515"/>
        <end position="524"/>
    </location>
</feature>
<evidence type="ECO:0000259" key="3">
    <source>
        <dbReference type="Pfam" id="PF03915"/>
    </source>
</evidence>
<feature type="region of interest" description="Disordered" evidence="2">
    <location>
        <begin position="438"/>
        <end position="524"/>
    </location>
</feature>
<feature type="compositionally biased region" description="Low complexity" evidence="2">
    <location>
        <begin position="480"/>
        <end position="514"/>
    </location>
</feature>